<dbReference type="EMBL" id="LYDR01000152">
    <property type="protein sequence ID" value="ODA28481.1"/>
    <property type="molecule type" value="Genomic_DNA"/>
</dbReference>
<dbReference type="Proteomes" id="UP000094828">
    <property type="component" value="Unassembled WGS sequence"/>
</dbReference>
<accession>A0A1C3E5E8</accession>
<sequence length="63" mass="6730">MILKRLTTSLLSCLLDGRSSADVMATQGISLGQSLVDQHFQASYKVDFIAIFQIGGAALSRKG</sequence>
<protein>
    <submittedName>
        <fullName evidence="1">Uncharacterized protein</fullName>
    </submittedName>
</protein>
<dbReference type="AlphaFoldDB" id="A0A1C3E5E8"/>
<proteinExistence type="predicted"/>
<name>A0A1C3E5E8_9PLAN</name>
<evidence type="ECO:0000313" key="2">
    <source>
        <dbReference type="Proteomes" id="UP000094828"/>
    </source>
</evidence>
<keyword evidence="2" id="KW-1185">Reference proteome</keyword>
<evidence type="ECO:0000313" key="1">
    <source>
        <dbReference type="EMBL" id="ODA28481.1"/>
    </source>
</evidence>
<reference evidence="1 2" key="1">
    <citation type="submission" date="2016-05" db="EMBL/GenBank/DDBJ databases">
        <title>Genomic and physiological characterization of Planctopirus sp. isolated from fresh water lake.</title>
        <authorList>
            <person name="Subhash Y."/>
            <person name="Ramana C."/>
        </authorList>
    </citation>
    <scope>NUCLEOTIDE SEQUENCE [LARGE SCALE GENOMIC DNA]</scope>
    <source>
        <strain evidence="1 2">JC280</strain>
    </source>
</reference>
<gene>
    <name evidence="1" type="ORF">A6X21_12245</name>
</gene>
<comment type="caution">
    <text evidence="1">The sequence shown here is derived from an EMBL/GenBank/DDBJ whole genome shotgun (WGS) entry which is preliminary data.</text>
</comment>
<organism evidence="1 2">
    <name type="scientific">Planctopirus hydrillae</name>
    <dbReference type="NCBI Taxonomy" id="1841610"/>
    <lineage>
        <taxon>Bacteria</taxon>
        <taxon>Pseudomonadati</taxon>
        <taxon>Planctomycetota</taxon>
        <taxon>Planctomycetia</taxon>
        <taxon>Planctomycetales</taxon>
        <taxon>Planctomycetaceae</taxon>
        <taxon>Planctopirus</taxon>
    </lineage>
</organism>